<dbReference type="GO" id="GO:0016791">
    <property type="term" value="F:phosphatase activity"/>
    <property type="evidence" value="ECO:0007669"/>
    <property type="project" value="TreeGrafter"/>
</dbReference>
<accession>A0AAX1NC67</accession>
<feature type="domain" description="PPM-type phosphatase" evidence="3">
    <location>
        <begin position="115"/>
        <end position="309"/>
    </location>
</feature>
<evidence type="ECO:0000256" key="1">
    <source>
        <dbReference type="ARBA" id="ARBA00022801"/>
    </source>
</evidence>
<dbReference type="Pfam" id="PF07228">
    <property type="entry name" value="SpoIIE"/>
    <property type="match status" value="1"/>
</dbReference>
<dbReference type="InterPro" id="IPR036457">
    <property type="entry name" value="PPM-type-like_dom_sf"/>
</dbReference>
<reference evidence="4 5" key="1">
    <citation type="submission" date="2021-05" db="EMBL/GenBank/DDBJ databases">
        <title>Comparative genomic studies on the polysaccharide-degrading batcterial strains of the Flammeovirga genus.</title>
        <authorList>
            <person name="Zewei F."/>
            <person name="Zheng Z."/>
            <person name="Yu L."/>
            <person name="Ruyue G."/>
            <person name="Yanhong M."/>
            <person name="Yuanyuan C."/>
            <person name="Jingyan G."/>
            <person name="Wenjun H."/>
        </authorList>
    </citation>
    <scope>NUCLEOTIDE SEQUENCE [LARGE SCALE GENOMIC DNA]</scope>
    <source>
        <strain evidence="4 5">NBRC:100898</strain>
    </source>
</reference>
<keyword evidence="5" id="KW-1185">Reference proteome</keyword>
<evidence type="ECO:0000313" key="5">
    <source>
        <dbReference type="Proteomes" id="UP000678679"/>
    </source>
</evidence>
<dbReference type="Proteomes" id="UP000678679">
    <property type="component" value="Chromosome 2"/>
</dbReference>
<dbReference type="AlphaFoldDB" id="A0AAX1NC67"/>
<sequence length="311" mass="36306">MNINSTITTTEKQQFLNQIKVLEERNAAQQQMMEMTVNYLNDANKELEKKKQEVEQVNEKMYQSIRYAKSIQSKMLLPDHQIKDIFDSHFIFYQPKDIVSGDFYWFYESTTYKYFAVIDCTGHGVPGAFMTVIINSILNDIVREFTGLLPHQILINLDERLFDYLNKDSSSKKNADGLDISLCSINMKTNKLHYCSTHQKIYHYKNVEQEVVELRGENYSIGQKTTRVFKLTSSELEYQQNDMIYLSSDGYLDQFGGKENQKFKRKNFKALLSKIAAFPIDNQSKVLEKVLEKWKGGRQQIDDILVMGIQL</sequence>
<evidence type="ECO:0000256" key="2">
    <source>
        <dbReference type="SAM" id="Coils"/>
    </source>
</evidence>
<dbReference type="EMBL" id="CP076133">
    <property type="protein sequence ID" value="QWG05119.1"/>
    <property type="molecule type" value="Genomic_DNA"/>
</dbReference>
<protein>
    <submittedName>
        <fullName evidence="4">SpoIIE family protein phosphatase</fullName>
    </submittedName>
</protein>
<organism evidence="4 5">
    <name type="scientific">Flammeovirga yaeyamensis</name>
    <dbReference type="NCBI Taxonomy" id="367791"/>
    <lineage>
        <taxon>Bacteria</taxon>
        <taxon>Pseudomonadati</taxon>
        <taxon>Bacteroidota</taxon>
        <taxon>Cytophagia</taxon>
        <taxon>Cytophagales</taxon>
        <taxon>Flammeovirgaceae</taxon>
        <taxon>Flammeovirga</taxon>
    </lineage>
</organism>
<dbReference type="PANTHER" id="PTHR43156">
    <property type="entry name" value="STAGE II SPORULATION PROTEIN E-RELATED"/>
    <property type="match status" value="1"/>
</dbReference>
<keyword evidence="2" id="KW-0175">Coiled coil</keyword>
<dbReference type="RefSeq" id="WP_169662204.1">
    <property type="nucleotide sequence ID" value="NZ_CP076133.1"/>
</dbReference>
<dbReference type="InterPro" id="IPR001932">
    <property type="entry name" value="PPM-type_phosphatase-like_dom"/>
</dbReference>
<proteinExistence type="predicted"/>
<feature type="coiled-coil region" evidence="2">
    <location>
        <begin position="12"/>
        <end position="64"/>
    </location>
</feature>
<dbReference type="KEGG" id="fya:KMW28_22100"/>
<dbReference type="Gene3D" id="3.60.40.10">
    <property type="entry name" value="PPM-type phosphatase domain"/>
    <property type="match status" value="1"/>
</dbReference>
<keyword evidence="1" id="KW-0378">Hydrolase</keyword>
<dbReference type="InterPro" id="IPR052016">
    <property type="entry name" value="Bact_Sigma-Reg"/>
</dbReference>
<gene>
    <name evidence="4" type="ORF">KMW28_22100</name>
</gene>
<dbReference type="PANTHER" id="PTHR43156:SF9">
    <property type="entry name" value="HAMP DOMAIN-CONTAINING PROTEIN"/>
    <property type="match status" value="1"/>
</dbReference>
<evidence type="ECO:0000313" key="4">
    <source>
        <dbReference type="EMBL" id="QWG05119.1"/>
    </source>
</evidence>
<evidence type="ECO:0000259" key="3">
    <source>
        <dbReference type="Pfam" id="PF07228"/>
    </source>
</evidence>
<name>A0AAX1NC67_9BACT</name>